<comment type="similarity">
    <text evidence="2 6">Belongs to the ELP1/IKA1 family.</text>
</comment>
<feature type="domain" description="ELP1 TPR" evidence="10">
    <location>
        <begin position="890"/>
        <end position="1053"/>
    </location>
</feature>
<dbReference type="Pfam" id="PF04762">
    <property type="entry name" value="Beta-prop_ELP1_1st"/>
    <property type="match status" value="1"/>
</dbReference>
<evidence type="ECO:0000259" key="9">
    <source>
        <dbReference type="Pfam" id="PF23797"/>
    </source>
</evidence>
<dbReference type="GO" id="GO:0005829">
    <property type="term" value="C:cytosol"/>
    <property type="evidence" value="ECO:0007669"/>
    <property type="project" value="TreeGrafter"/>
</dbReference>
<accession>A0A9N9BEJ5</accession>
<evidence type="ECO:0000256" key="6">
    <source>
        <dbReference type="PIRNR" id="PIRNR017233"/>
    </source>
</evidence>
<dbReference type="AlphaFoldDB" id="A0A9N9BEJ5"/>
<evidence type="ECO:0000259" key="11">
    <source>
        <dbReference type="Pfam" id="PF23925"/>
    </source>
</evidence>
<keyword evidence="4" id="KW-0819">tRNA processing</keyword>
<evidence type="ECO:0000259" key="12">
    <source>
        <dbReference type="Pfam" id="PF23936"/>
    </source>
</evidence>
<dbReference type="PANTHER" id="PTHR12747">
    <property type="entry name" value="ELONGATOR COMPLEX PROTEIN 1"/>
    <property type="match status" value="1"/>
</dbReference>
<keyword evidence="6" id="KW-0539">Nucleus</keyword>
<dbReference type="Proteomes" id="UP000789572">
    <property type="component" value="Unassembled WGS sequence"/>
</dbReference>
<dbReference type="InterPro" id="IPR056167">
    <property type="entry name" value="A-sol_ELP1"/>
</dbReference>
<evidence type="ECO:0000313" key="13">
    <source>
        <dbReference type="EMBL" id="CAG8563103.1"/>
    </source>
</evidence>
<evidence type="ECO:0000259" key="8">
    <source>
        <dbReference type="Pfam" id="PF04762"/>
    </source>
</evidence>
<dbReference type="Pfam" id="PF23797">
    <property type="entry name" value="Beta-prop_ELP1_2nd"/>
    <property type="match status" value="1"/>
</dbReference>
<evidence type="ECO:0000256" key="1">
    <source>
        <dbReference type="ARBA" id="ARBA00005043"/>
    </source>
</evidence>
<keyword evidence="3 6" id="KW-0963">Cytoplasm</keyword>
<proteinExistence type="inferred from homology"/>
<comment type="caution">
    <text evidence="13">The sequence shown here is derived from an EMBL/GenBank/DDBJ whole genome shotgun (WGS) entry which is preliminary data.</text>
</comment>
<feature type="region of interest" description="Disordered" evidence="7">
    <location>
        <begin position="1141"/>
        <end position="1165"/>
    </location>
</feature>
<comment type="pathway">
    <text evidence="1">tRNA modification; 5-methoxycarbonylmethyl-2-thiouridine-tRNA biosynthesis.</text>
</comment>
<comment type="subcellular location">
    <subcellularLocation>
        <location evidence="6">Cytoplasm</location>
    </subcellularLocation>
    <subcellularLocation>
        <location evidence="6">Nucleus</location>
    </subcellularLocation>
</comment>
<dbReference type="Pfam" id="PF23936">
    <property type="entry name" value="HB_ELP1"/>
    <property type="match status" value="1"/>
</dbReference>
<keyword evidence="14" id="KW-1185">Reference proteome</keyword>
<feature type="domain" description="ELP1 first N-terminal beta-propeller" evidence="8">
    <location>
        <begin position="1"/>
        <end position="357"/>
    </location>
</feature>
<dbReference type="OrthoDB" id="40048at2759"/>
<protein>
    <recommendedName>
        <fullName evidence="5 6">Elongator complex protein 1</fullName>
    </recommendedName>
</protein>
<dbReference type="Pfam" id="PF23878">
    <property type="entry name" value="TPR_ELP1"/>
    <property type="match status" value="1"/>
</dbReference>
<evidence type="ECO:0000256" key="4">
    <source>
        <dbReference type="ARBA" id="ARBA00022694"/>
    </source>
</evidence>
<evidence type="ECO:0000256" key="7">
    <source>
        <dbReference type="SAM" id="MobiDB-lite"/>
    </source>
</evidence>
<dbReference type="InterPro" id="IPR056164">
    <property type="entry name" value="Beta-prop_ELP1_1st"/>
</dbReference>
<dbReference type="GO" id="GO:0005634">
    <property type="term" value="C:nucleus"/>
    <property type="evidence" value="ECO:0007669"/>
    <property type="project" value="UniProtKB-SubCell"/>
</dbReference>
<dbReference type="PANTHER" id="PTHR12747:SF0">
    <property type="entry name" value="ELONGATOR COMPLEX PROTEIN 1"/>
    <property type="match status" value="1"/>
</dbReference>
<dbReference type="GO" id="GO:0000049">
    <property type="term" value="F:tRNA binding"/>
    <property type="evidence" value="ECO:0007669"/>
    <property type="project" value="TreeGrafter"/>
</dbReference>
<dbReference type="GO" id="GO:0002926">
    <property type="term" value="P:tRNA wobble base 5-methoxycarbonylmethyl-2-thiouridinylation"/>
    <property type="evidence" value="ECO:0007669"/>
    <property type="project" value="TreeGrafter"/>
</dbReference>
<feature type="domain" description="ELP1 alpha-solenoid" evidence="11">
    <location>
        <begin position="708"/>
        <end position="775"/>
    </location>
</feature>
<feature type="domain" description="ELP1 N-terminal second beta-propeller" evidence="9">
    <location>
        <begin position="395"/>
        <end position="684"/>
    </location>
</feature>
<name>A0A9N9BEJ5_9GLOM</name>
<sequence length="1273" mass="144519">MRSLSLLSQSSLRHSEPLTGDHACLHVNPETNDVYLAGLEDTEYVLSKIVYNQDGTTLKPHKQPILGFPAEESGRIVNIHFLIDTQTVCIAFAKGAIGLIDGDQYDVVGEVESGIRCMEWSPDEELVIIVSGVGTIMIMTKDFDAITEFPINVDEEGEAAPISLGWGKKETQFHGSEGKRAAQVKFDISQYTKSPDDDMKTRISWCGDGSYFCCSEYDSTKGQLSYYRQLSIRQLDRLEGILQNTSEPVDQLEHVLSWRPAGNLIASSQRLPHRHIICFFERNGLRHGDFVLRETGEHRLVEVAWNCDSSILAVWLVRKDTSSSVQLWSMNNYHWYLKQEINSSADDQIVAIQWDTEISLRLYLVTKFAYRRLDYSWEVFSSPILSPHNNAAVAVIDGSSLLLTPFKHMNVPPPMSAFTLSLPAPASYVSFGPFNRCNDFSVLLNNSQLALFDWTTESNQLRSPPIEAGIVNLSEYESIRHVLWKDQKTFVFVNAAGIEDKEEIVAIGIDIEGKQGQDDKEKTRNLVVIERAVLKLEKSVVRLWKSGISERVFIEDFDGDVYEVLFNTETSPTSISLSSLVTHLPEPCPYVASIDLPTSTETPIIIAQSERNKLYANDRLIAADCTSFFVHNKFLVFTTLNHHARFLSISTDDEIKELGNTVLVTSPDVKDETTRRVERGSKIIIAVQFGTSLILQMPRGNLETIHPRPLVLSTVYASLDALHYRPALLSCRKHRLDLNIIHNYAPQIFLQNVGKFVRDIDKTDLFNLVLSGLSGDPGTINTICDSIRRVLESADFKKYIQPILTTYVKKTPADLEGALNVLADTKQKDPILAESALKYMIFLADADRLYDIALGMYDFSLVLMVAQQSQKDPREYLSFLTEIQKHDKYYQRFKIDDHLKRHEKAVRNLALAGDKYFDECLKYTQKHGLYLTALESFEKRSDKYKVVIELYGDYLMSEQKYEEAGVAYKLSETPRKALEAYKAAGSWREAIIIAQQLEFSPDAIVGLSREISEILVEKRQYVEAARMLLDYTGDPEEAIPLFGKGYQWSEAIRICYLRNRRDLIETHVKPSISEGYEHVIEDITEMSTQFHKQTKRLVELKEKRMAQEEVDQSIDNVDVMSDTSSMASDFTRYTVSASRLSTASKRTAKSAKTRRREDRKRARGKKGSPYEVEYLFDSLSRLVDRFNTLQGDVKTILHTFMSLAYVDKAKNLQNSFGKLEEDIVAGIEQLDVNASAYIPVQVTLDDQTQPTQAQFTKPSVRKQAWKIEVLENL</sequence>
<evidence type="ECO:0000256" key="5">
    <source>
        <dbReference type="ARBA" id="ARBA00029535"/>
    </source>
</evidence>
<dbReference type="Pfam" id="PF23925">
    <property type="entry name" value="A-sol_ELP1"/>
    <property type="match status" value="2"/>
</dbReference>
<dbReference type="InterPro" id="IPR056166">
    <property type="entry name" value="TPR_ELP1"/>
</dbReference>
<comment type="function">
    <text evidence="6">Component of the elongator complex which is required for multiple tRNA modifications, including mcm5U (5-methoxycarbonylmethyl uridine), mcm5s2U (5-methoxycarbonylmethyl-2-thiouridine), and ncm5U (5-carbamoylmethyl uridine). The elongator complex catalyzes formation of carboxymethyluridine in the wobble base at position 34 in tRNAs.</text>
</comment>
<gene>
    <name evidence="13" type="ORF">POCULU_LOCUS5613</name>
</gene>
<dbReference type="GO" id="GO:0033588">
    <property type="term" value="C:elongator holoenzyme complex"/>
    <property type="evidence" value="ECO:0007669"/>
    <property type="project" value="InterPro"/>
</dbReference>
<dbReference type="InterPro" id="IPR015943">
    <property type="entry name" value="WD40/YVTN_repeat-like_dom_sf"/>
</dbReference>
<dbReference type="InterPro" id="IPR056169">
    <property type="entry name" value="HB_ELP1"/>
</dbReference>
<dbReference type="InterPro" id="IPR006849">
    <property type="entry name" value="Elp1"/>
</dbReference>
<dbReference type="SUPFAM" id="SSF82171">
    <property type="entry name" value="DPP6 N-terminal domain-like"/>
    <property type="match status" value="1"/>
</dbReference>
<dbReference type="EMBL" id="CAJVPJ010000886">
    <property type="protein sequence ID" value="CAG8563103.1"/>
    <property type="molecule type" value="Genomic_DNA"/>
</dbReference>
<dbReference type="PIRSF" id="PIRSF017233">
    <property type="entry name" value="IKAP"/>
    <property type="match status" value="1"/>
</dbReference>
<dbReference type="Gene3D" id="2.130.10.10">
    <property type="entry name" value="YVTN repeat-like/Quinoprotein amine dehydrogenase"/>
    <property type="match status" value="1"/>
</dbReference>
<evidence type="ECO:0000256" key="3">
    <source>
        <dbReference type="ARBA" id="ARBA00022490"/>
    </source>
</evidence>
<evidence type="ECO:0000313" key="14">
    <source>
        <dbReference type="Proteomes" id="UP000789572"/>
    </source>
</evidence>
<reference evidence="13" key="1">
    <citation type="submission" date="2021-06" db="EMBL/GenBank/DDBJ databases">
        <authorList>
            <person name="Kallberg Y."/>
            <person name="Tangrot J."/>
            <person name="Rosling A."/>
        </authorList>
    </citation>
    <scope>NUCLEOTIDE SEQUENCE</scope>
    <source>
        <strain evidence="13">IA702</strain>
    </source>
</reference>
<feature type="domain" description="ELP1 alpha-solenoid" evidence="11">
    <location>
        <begin position="780"/>
        <end position="882"/>
    </location>
</feature>
<dbReference type="InterPro" id="IPR056165">
    <property type="entry name" value="Beta-prop_ELP1_2nd"/>
</dbReference>
<evidence type="ECO:0000259" key="10">
    <source>
        <dbReference type="Pfam" id="PF23878"/>
    </source>
</evidence>
<organism evidence="13 14">
    <name type="scientific">Paraglomus occultum</name>
    <dbReference type="NCBI Taxonomy" id="144539"/>
    <lineage>
        <taxon>Eukaryota</taxon>
        <taxon>Fungi</taxon>
        <taxon>Fungi incertae sedis</taxon>
        <taxon>Mucoromycota</taxon>
        <taxon>Glomeromycotina</taxon>
        <taxon>Glomeromycetes</taxon>
        <taxon>Paraglomerales</taxon>
        <taxon>Paraglomeraceae</taxon>
        <taxon>Paraglomus</taxon>
    </lineage>
</organism>
<evidence type="ECO:0000256" key="2">
    <source>
        <dbReference type="ARBA" id="ARBA00006086"/>
    </source>
</evidence>
<feature type="domain" description="ELP1 three-helical bundle" evidence="12">
    <location>
        <begin position="1062"/>
        <end position="1225"/>
    </location>
</feature>